<keyword evidence="1" id="KW-0472">Membrane</keyword>
<proteinExistence type="predicted"/>
<keyword evidence="1" id="KW-1133">Transmembrane helix</keyword>
<name>A0A2S2DRT0_9BACT</name>
<dbReference type="EMBL" id="CP029346">
    <property type="protein sequence ID" value="AWL08009.1"/>
    <property type="molecule type" value="Genomic_DNA"/>
</dbReference>
<evidence type="ECO:0000256" key="1">
    <source>
        <dbReference type="SAM" id="Phobius"/>
    </source>
</evidence>
<feature type="transmembrane region" description="Helical" evidence="1">
    <location>
        <begin position="169"/>
        <end position="197"/>
    </location>
</feature>
<feature type="transmembrane region" description="Helical" evidence="1">
    <location>
        <begin position="340"/>
        <end position="362"/>
    </location>
</feature>
<organism evidence="2 3">
    <name type="scientific">Aquirufa nivalisilvae</name>
    <dbReference type="NCBI Taxonomy" id="2516557"/>
    <lineage>
        <taxon>Bacteria</taxon>
        <taxon>Pseudomonadati</taxon>
        <taxon>Bacteroidota</taxon>
        <taxon>Cytophagia</taxon>
        <taxon>Cytophagales</taxon>
        <taxon>Flectobacillaceae</taxon>
        <taxon>Aquirufa</taxon>
    </lineage>
</organism>
<evidence type="ECO:0000313" key="2">
    <source>
        <dbReference type="EMBL" id="AWL08009.1"/>
    </source>
</evidence>
<evidence type="ECO:0000313" key="3">
    <source>
        <dbReference type="Proteomes" id="UP000245468"/>
    </source>
</evidence>
<feature type="transmembrane region" description="Helical" evidence="1">
    <location>
        <begin position="232"/>
        <end position="252"/>
    </location>
</feature>
<feature type="transmembrane region" description="Helical" evidence="1">
    <location>
        <begin position="12"/>
        <end position="33"/>
    </location>
</feature>
<accession>A0A2S2DRT0</accession>
<dbReference type="RefSeq" id="WP_109321788.1">
    <property type="nucleotide sequence ID" value="NZ_CP029346.1"/>
</dbReference>
<feature type="transmembrane region" description="Helical" evidence="1">
    <location>
        <begin position="91"/>
        <end position="111"/>
    </location>
</feature>
<protein>
    <recommendedName>
        <fullName evidence="4">Glycosyltransferase RgtA/B/C/D-like domain-containing protein</fullName>
    </recommendedName>
</protein>
<feature type="transmembrane region" description="Helical" evidence="1">
    <location>
        <begin position="374"/>
        <end position="393"/>
    </location>
</feature>
<feature type="transmembrane region" description="Helical" evidence="1">
    <location>
        <begin position="264"/>
        <end position="284"/>
    </location>
</feature>
<keyword evidence="3" id="KW-1185">Reference proteome</keyword>
<evidence type="ECO:0008006" key="4">
    <source>
        <dbReference type="Google" id="ProtNLM"/>
    </source>
</evidence>
<feature type="transmembrane region" description="Helical" evidence="1">
    <location>
        <begin position="204"/>
        <end position="220"/>
    </location>
</feature>
<gene>
    <name evidence="2" type="ORF">HME7025_00126</name>
</gene>
<reference evidence="3" key="1">
    <citation type="submission" date="2018-05" db="EMBL/GenBank/DDBJ databases">
        <title>Pseudarcicella sp. HME7025 Genome sequencing and assembly.</title>
        <authorList>
            <person name="Kim H."/>
            <person name="Kang H."/>
            <person name="Joh K."/>
        </authorList>
    </citation>
    <scope>NUCLEOTIDE SEQUENCE [LARGE SCALE GENOMIC DNA]</scope>
    <source>
        <strain evidence="3">HME7025</strain>
    </source>
</reference>
<dbReference type="AlphaFoldDB" id="A0A2S2DRT0"/>
<sequence length="445" mass="52066">MPSLPRLKLISILLGLIPIVFFTWSLFSFSINIPWLDDFEAPMTIRAWFAHPDWFDRLKMIWFPNNEHRIVTLRLWVMVHYFVFHQLDLKALLLTSHLYIIIIFVLMWFNLPLKNRWWYFLPIPFLYLNFQYHLNTFWFIVSIQRNLVIGFGFLAMFCLSRGGNKLFVTGIVCTMLACMSNSDGLLFIASGGMILLTAFDLKKLVIWVVVFITFLTLFFWNYPSMGANQNGLIYLLGHPWQSIQGFFVFLGGSADYFNEQDSSIRLVFSFTMGFLLFIIILWGFQRWVFIKALKTYPSLLNRWTSQEMANPSQLFLAGCLTFCLLNGVLLAVLRSKYGPFVFLIGNYKIIATLAMLLTYVLSTHLVSSNFTTKWVLPVAMIFWLSSIITYYPAIKSRKEFLLQDYQLFIHEKQGLGFSKENVKKYDLHLMMVQMLNKGEFKPAIK</sequence>
<keyword evidence="1" id="KW-0812">Transmembrane</keyword>
<dbReference type="Proteomes" id="UP000245468">
    <property type="component" value="Chromosome"/>
</dbReference>
<feature type="transmembrane region" description="Helical" evidence="1">
    <location>
        <begin position="314"/>
        <end position="333"/>
    </location>
</feature>
<dbReference type="KEGG" id="psez:HME7025_00126"/>